<protein>
    <submittedName>
        <fullName evidence="2">Uncharacterized protein</fullName>
    </submittedName>
</protein>
<dbReference type="RefSeq" id="WP_183322163.1">
    <property type="nucleotide sequence ID" value="NZ_JACHVQ010000003.1"/>
</dbReference>
<dbReference type="Proteomes" id="UP000559182">
    <property type="component" value="Unassembled WGS sequence"/>
</dbReference>
<keyword evidence="1" id="KW-1133">Transmembrane helix</keyword>
<comment type="caution">
    <text evidence="2">The sequence shown here is derived from an EMBL/GenBank/DDBJ whole genome shotgun (WGS) entry which is preliminary data.</text>
</comment>
<reference evidence="2 3" key="1">
    <citation type="submission" date="2020-08" db="EMBL/GenBank/DDBJ databases">
        <title>Sequencing the genomes of 1000 actinobacteria strains.</title>
        <authorList>
            <person name="Klenk H.-P."/>
        </authorList>
    </citation>
    <scope>NUCLEOTIDE SEQUENCE [LARGE SCALE GENOMIC DNA]</scope>
    <source>
        <strain evidence="2 3">DSM 105369</strain>
    </source>
</reference>
<proteinExistence type="predicted"/>
<keyword evidence="1" id="KW-0472">Membrane</keyword>
<evidence type="ECO:0000313" key="3">
    <source>
        <dbReference type="Proteomes" id="UP000559182"/>
    </source>
</evidence>
<name>A0A839NEZ5_9MICO</name>
<evidence type="ECO:0000256" key="1">
    <source>
        <dbReference type="SAM" id="Phobius"/>
    </source>
</evidence>
<sequence>MPWIVGWVWIIHAVLSWYRPRRIDPVGWLLLAGLPVASLVILVVQSRLYPQGGRPGEALLPPGFDLVLIALEVGGCWLVVMLLESVLSGIRHLRRAELRQTVS</sequence>
<feature type="transmembrane region" description="Helical" evidence="1">
    <location>
        <begin position="66"/>
        <end position="90"/>
    </location>
</feature>
<keyword evidence="3" id="KW-1185">Reference proteome</keyword>
<gene>
    <name evidence="2" type="ORF">FHU39_003746</name>
</gene>
<dbReference type="AlphaFoldDB" id="A0A839NEZ5"/>
<organism evidence="2 3">
    <name type="scientific">Flexivirga oryzae</name>
    <dbReference type="NCBI Taxonomy" id="1794944"/>
    <lineage>
        <taxon>Bacteria</taxon>
        <taxon>Bacillati</taxon>
        <taxon>Actinomycetota</taxon>
        <taxon>Actinomycetes</taxon>
        <taxon>Micrococcales</taxon>
        <taxon>Dermacoccaceae</taxon>
        <taxon>Flexivirga</taxon>
    </lineage>
</organism>
<keyword evidence="1" id="KW-0812">Transmembrane</keyword>
<dbReference type="EMBL" id="JACHVQ010000003">
    <property type="protein sequence ID" value="MBB2893715.1"/>
    <property type="molecule type" value="Genomic_DNA"/>
</dbReference>
<evidence type="ECO:0000313" key="2">
    <source>
        <dbReference type="EMBL" id="MBB2893715.1"/>
    </source>
</evidence>
<feature type="transmembrane region" description="Helical" evidence="1">
    <location>
        <begin position="26"/>
        <end position="46"/>
    </location>
</feature>
<accession>A0A839NEZ5</accession>